<sequence>MISYMSLLFAIKNQKDKSNERSKRNNTRNTRNERKGIEMIYLNENAVKYINNMGFSDIIIDVIKFTS</sequence>
<protein>
    <submittedName>
        <fullName evidence="1">Uncharacterized protein</fullName>
    </submittedName>
</protein>
<dbReference type="KEGG" id="mdv:C5Q96_07665"/>
<organism evidence="1 2">
    <name type="scientific">Mogibacterium diversum</name>
    <dbReference type="NCBI Taxonomy" id="114527"/>
    <lineage>
        <taxon>Bacteria</taxon>
        <taxon>Bacillati</taxon>
        <taxon>Bacillota</taxon>
        <taxon>Clostridia</taxon>
        <taxon>Peptostreptococcales</taxon>
        <taxon>Anaerovoracaceae</taxon>
        <taxon>Mogibacterium</taxon>
    </lineage>
</organism>
<name>A0A2S0L640_9FIRM</name>
<dbReference type="EMBL" id="CP027228">
    <property type="protein sequence ID" value="AVM48737.1"/>
    <property type="molecule type" value="Genomic_DNA"/>
</dbReference>
<gene>
    <name evidence="1" type="ORF">C5Q96_07665</name>
</gene>
<accession>A0A2S0L640</accession>
<evidence type="ECO:0000313" key="1">
    <source>
        <dbReference type="EMBL" id="AVM48737.1"/>
    </source>
</evidence>
<keyword evidence="2" id="KW-1185">Reference proteome</keyword>
<reference evidence="2" key="1">
    <citation type="submission" date="2018-02" db="EMBL/GenBank/DDBJ databases">
        <authorList>
            <person name="Holder M.E."/>
            <person name="Ajami N.J."/>
            <person name="Petrosino J.F."/>
        </authorList>
    </citation>
    <scope>NUCLEOTIDE SEQUENCE [LARGE SCALE GENOMIC DNA]</scope>
    <source>
        <strain evidence="2">CCUG 47132</strain>
    </source>
</reference>
<dbReference type="AlphaFoldDB" id="A0A2S0L640"/>
<evidence type="ECO:0000313" key="2">
    <source>
        <dbReference type="Proteomes" id="UP000237883"/>
    </source>
</evidence>
<proteinExistence type="predicted"/>
<dbReference type="Proteomes" id="UP000237883">
    <property type="component" value="Chromosome"/>
</dbReference>